<evidence type="ECO:0000313" key="2">
    <source>
        <dbReference type="EMBL" id="WNZ26793.1"/>
    </source>
</evidence>
<sequence>MLQPIYFLLCIVGTVLPYSQVGSFLLQNGLNLPLFVEQLFATPISSAFGLDVVISAIVLLIFIVAEGTRLGMKRLWIYIASTFLIGVSLGLPLFLLMRQRQLEATANPTKLNPL</sequence>
<protein>
    <submittedName>
        <fullName evidence="2">DUF2834 domain-containing protein</fullName>
    </submittedName>
</protein>
<feature type="transmembrane region" description="Helical" evidence="1">
    <location>
        <begin position="6"/>
        <end position="27"/>
    </location>
</feature>
<proteinExistence type="predicted"/>
<name>A0AA97ASC1_9CYAN</name>
<evidence type="ECO:0000256" key="1">
    <source>
        <dbReference type="SAM" id="Phobius"/>
    </source>
</evidence>
<organism evidence="2">
    <name type="scientific">Leptolyngbya sp. NK1-12</name>
    <dbReference type="NCBI Taxonomy" id="2547451"/>
    <lineage>
        <taxon>Bacteria</taxon>
        <taxon>Bacillati</taxon>
        <taxon>Cyanobacteriota</taxon>
        <taxon>Cyanophyceae</taxon>
        <taxon>Leptolyngbyales</taxon>
        <taxon>Leptolyngbyaceae</taxon>
        <taxon>Leptolyngbya group</taxon>
        <taxon>Leptolyngbya</taxon>
    </lineage>
</organism>
<reference evidence="2" key="1">
    <citation type="submission" date="2020-05" db="EMBL/GenBank/DDBJ databases">
        <authorList>
            <person name="Zhu T."/>
            <person name="Keshari N."/>
            <person name="Lu X."/>
        </authorList>
    </citation>
    <scope>NUCLEOTIDE SEQUENCE</scope>
    <source>
        <strain evidence="2">NK1-12</strain>
    </source>
</reference>
<keyword evidence="1" id="KW-0812">Transmembrane</keyword>
<feature type="transmembrane region" description="Helical" evidence="1">
    <location>
        <begin position="39"/>
        <end position="63"/>
    </location>
</feature>
<dbReference type="EMBL" id="CP053586">
    <property type="protein sequence ID" value="WNZ26793.1"/>
    <property type="molecule type" value="Genomic_DNA"/>
</dbReference>
<accession>A0AA97ASC1</accession>
<dbReference type="AlphaFoldDB" id="A0AA97ASC1"/>
<keyword evidence="1" id="KW-0472">Membrane</keyword>
<gene>
    <name evidence="2" type="ORF">HJG54_25525</name>
</gene>
<dbReference type="Pfam" id="PF11196">
    <property type="entry name" value="DUF2834"/>
    <property type="match status" value="1"/>
</dbReference>
<keyword evidence="1" id="KW-1133">Transmembrane helix</keyword>
<dbReference type="InterPro" id="IPR021362">
    <property type="entry name" value="DUF2834"/>
</dbReference>
<feature type="transmembrane region" description="Helical" evidence="1">
    <location>
        <begin position="75"/>
        <end position="96"/>
    </location>
</feature>